<evidence type="ECO:0000256" key="2">
    <source>
        <dbReference type="SAM" id="MobiDB-lite"/>
    </source>
</evidence>
<name>A0AA86NR61_9EUKA</name>
<sequence length="616" mass="72926">MTDNIDNQEAIEMLNFITAKYKQIDQNQLFQLAEMQAQSRGDIQLDMAEFLKVIDFCRDEHGIGLEIIKRYIQQKNSKSNNAPQDEASDFDNSDDAQVSQGQSQQQSIQNSPIQKVVEHTVNPPVQQRMVQQIDSDDSDDQYEFIEKLQQEQTSLRKIIEDHQNKIQQQQKELNDLKAQNRQLMHSKTKNNAQLQPQLPQIQADTVQYQQKLQIQKDKLFEMQQIMEKRSQDFNLQLNVLKRELNDERTAVKTLKLDIRNLNTELEMLTQQGADFTKQNDIIMKHKDQTIQQLQQYLTQQKERFDEEKNIYQSEMLKDKENLIDRLASISKQFQSTNEDLNNMREVFEKQQQELLNQKKTAINLSKNHKKHLEQVKEQYQDKIDALTLQLNEIKCTDGTGIYNHNQSNEEQELRQTVKQLYQKLDDKNNTIEEMMEWRNEILKELELKNQQIAFFDSKQQIVKQANDFDRREHELKCIIQNQKEEIQLLKKSIKPNKELIDQLNNEKQQLIKNNQELKEELQEVINELNNQGEQHTVPVNQNQIDFLKLQLDEAKCINIQYERQLGFFKKQLNAKHEAVIKTTQSPPKNNNEMRRSLAKMNEFRTKSVMSSLGKLK</sequence>
<dbReference type="EMBL" id="CATOUU010000314">
    <property type="protein sequence ID" value="CAI9924500.1"/>
    <property type="molecule type" value="Genomic_DNA"/>
</dbReference>
<feature type="coiled-coil region" evidence="1">
    <location>
        <begin position="496"/>
        <end position="564"/>
    </location>
</feature>
<reference evidence="4 5" key="2">
    <citation type="submission" date="2024-07" db="EMBL/GenBank/DDBJ databases">
        <authorList>
            <person name="Akdeniz Z."/>
        </authorList>
    </citation>
    <scope>NUCLEOTIDE SEQUENCE [LARGE SCALE GENOMIC DNA]</scope>
</reference>
<evidence type="ECO:0000313" key="5">
    <source>
        <dbReference type="Proteomes" id="UP001642409"/>
    </source>
</evidence>
<feature type="coiled-coil region" evidence="1">
    <location>
        <begin position="145"/>
        <end position="186"/>
    </location>
</feature>
<feature type="coiled-coil region" evidence="1">
    <location>
        <begin position="237"/>
        <end position="430"/>
    </location>
</feature>
<accession>A0AA86NR61</accession>
<organism evidence="3">
    <name type="scientific">Hexamita inflata</name>
    <dbReference type="NCBI Taxonomy" id="28002"/>
    <lineage>
        <taxon>Eukaryota</taxon>
        <taxon>Metamonada</taxon>
        <taxon>Diplomonadida</taxon>
        <taxon>Hexamitidae</taxon>
        <taxon>Hexamitinae</taxon>
        <taxon>Hexamita</taxon>
    </lineage>
</organism>
<protein>
    <submittedName>
        <fullName evidence="4">Hypothetical_protein</fullName>
    </submittedName>
</protein>
<proteinExistence type="predicted"/>
<evidence type="ECO:0000313" key="3">
    <source>
        <dbReference type="EMBL" id="CAI9924500.1"/>
    </source>
</evidence>
<comment type="caution">
    <text evidence="3">The sequence shown here is derived from an EMBL/GenBank/DDBJ whole genome shotgun (WGS) entry which is preliminary data.</text>
</comment>
<dbReference type="AlphaFoldDB" id="A0AA86NR61"/>
<evidence type="ECO:0000256" key="1">
    <source>
        <dbReference type="SAM" id="Coils"/>
    </source>
</evidence>
<keyword evidence="1" id="KW-0175">Coiled coil</keyword>
<reference evidence="3" key="1">
    <citation type="submission" date="2023-06" db="EMBL/GenBank/DDBJ databases">
        <authorList>
            <person name="Kurt Z."/>
        </authorList>
    </citation>
    <scope>NUCLEOTIDE SEQUENCE</scope>
</reference>
<evidence type="ECO:0000313" key="4">
    <source>
        <dbReference type="EMBL" id="CAL6080440.1"/>
    </source>
</evidence>
<dbReference type="Proteomes" id="UP001642409">
    <property type="component" value="Unassembled WGS sequence"/>
</dbReference>
<keyword evidence="5" id="KW-1185">Reference proteome</keyword>
<gene>
    <name evidence="3" type="ORF">HINF_LOCUS12145</name>
    <name evidence="4" type="ORF">HINF_LOCUS59868</name>
</gene>
<feature type="compositionally biased region" description="Low complexity" evidence="2">
    <location>
        <begin position="97"/>
        <end position="112"/>
    </location>
</feature>
<dbReference type="EMBL" id="CAXDID020000346">
    <property type="protein sequence ID" value="CAL6080440.1"/>
    <property type="molecule type" value="Genomic_DNA"/>
</dbReference>
<feature type="region of interest" description="Disordered" evidence="2">
    <location>
        <begin position="76"/>
        <end position="112"/>
    </location>
</feature>